<evidence type="ECO:0000256" key="2">
    <source>
        <dbReference type="SAM" id="Phobius"/>
    </source>
</evidence>
<feature type="domain" description="Protein YTP1-like C-terminal" evidence="5">
    <location>
        <begin position="320"/>
        <end position="612"/>
    </location>
</feature>
<evidence type="ECO:0000256" key="1">
    <source>
        <dbReference type="SAM" id="MobiDB-lite"/>
    </source>
</evidence>
<dbReference type="InterPro" id="IPR018827">
    <property type="entry name" value="YTP1_C"/>
</dbReference>
<keyword evidence="7" id="KW-1185">Reference proteome</keyword>
<dbReference type="InterPro" id="IPR018825">
    <property type="entry name" value="DUF2427"/>
</dbReference>
<protein>
    <submittedName>
        <fullName evidence="6">Tvs1 protein</fullName>
    </submittedName>
</protein>
<feature type="transmembrane region" description="Helical" evidence="2">
    <location>
        <begin position="308"/>
        <end position="330"/>
    </location>
</feature>
<comment type="caution">
    <text evidence="6">The sequence shown here is derived from an EMBL/GenBank/DDBJ whole genome shotgun (WGS) entry which is preliminary data.</text>
</comment>
<dbReference type="PANTHER" id="PTHR31685">
    <property type="entry name" value="INTEGRAL MEMBRANE PROTEIN (AFU_ORTHOLOGUE AFUA_6G12730)-RELATED"/>
    <property type="match status" value="1"/>
</dbReference>
<feature type="transmembrane region" description="Helical" evidence="2">
    <location>
        <begin position="336"/>
        <end position="356"/>
    </location>
</feature>
<feature type="transmembrane region" description="Helical" evidence="2">
    <location>
        <begin position="123"/>
        <end position="143"/>
    </location>
</feature>
<dbReference type="PANTHER" id="PTHR31685:SF3">
    <property type="entry name" value="INTEGRAL MEMBRANE PROTEIN (AFU_ORTHOLOGUE AFUA_6G12730)"/>
    <property type="match status" value="1"/>
</dbReference>
<organism evidence="6 7">
    <name type="scientific">Starmerella bacillaris</name>
    <name type="common">Yeast</name>
    <name type="synonym">Candida zemplinina</name>
    <dbReference type="NCBI Taxonomy" id="1247836"/>
    <lineage>
        <taxon>Eukaryota</taxon>
        <taxon>Fungi</taxon>
        <taxon>Dikarya</taxon>
        <taxon>Ascomycota</taxon>
        <taxon>Saccharomycotina</taxon>
        <taxon>Dipodascomycetes</taxon>
        <taxon>Dipodascales</taxon>
        <taxon>Trichomonascaceae</taxon>
        <taxon>Starmerella</taxon>
    </lineage>
</organism>
<feature type="domain" description="DUF2427" evidence="4">
    <location>
        <begin position="107"/>
        <end position="210"/>
    </location>
</feature>
<dbReference type="Pfam" id="PF10348">
    <property type="entry name" value="DUF2427"/>
    <property type="match status" value="1"/>
</dbReference>
<evidence type="ECO:0000259" key="4">
    <source>
        <dbReference type="Pfam" id="PF10348"/>
    </source>
</evidence>
<evidence type="ECO:0000313" key="6">
    <source>
        <dbReference type="EMBL" id="GMM51138.1"/>
    </source>
</evidence>
<keyword evidence="3" id="KW-0732">Signal</keyword>
<evidence type="ECO:0000256" key="3">
    <source>
        <dbReference type="SAM" id="SignalP"/>
    </source>
</evidence>
<feature type="signal peptide" evidence="3">
    <location>
        <begin position="1"/>
        <end position="18"/>
    </location>
</feature>
<feature type="transmembrane region" description="Helical" evidence="2">
    <location>
        <begin position="155"/>
        <end position="176"/>
    </location>
</feature>
<proteinExistence type="predicted"/>
<keyword evidence="2" id="KW-0812">Transmembrane</keyword>
<feature type="transmembrane region" description="Helical" evidence="2">
    <location>
        <begin position="593"/>
        <end position="615"/>
    </location>
</feature>
<gene>
    <name evidence="6" type="ORF">DASB73_020960</name>
</gene>
<dbReference type="Proteomes" id="UP001362899">
    <property type="component" value="Unassembled WGS sequence"/>
</dbReference>
<feature type="transmembrane region" description="Helical" evidence="2">
    <location>
        <begin position="514"/>
        <end position="535"/>
    </location>
</feature>
<dbReference type="Pfam" id="PF10355">
    <property type="entry name" value="Ytp1"/>
    <property type="match status" value="1"/>
</dbReference>
<sequence>MKLSNVILLASTSLAAVAIESVGPSSTPLLSRQAHEDMDMPAMPAESGTDLAADGSSVEDASEDNNNNSGNHMEMPPSPMSMSHHHGRPILEDPDLEPQQRKYWEMYNTTTFFNSDQGNKFNLWMHTILLVLSVAFLAPLAIIMSEDNRTQWLYVPLQTLQSVTLIAAIVFLALYSHSAPDLYPGNAYSSYSIAMFVLVIVHWIAMVLRALTSYMHYDSKYSLAAESEPLTENAFAMEEFSDEQQESTTEFGSGSDMEGDFSHNAHAERKFTPNMPQQSSLVKRFANNRILVGLNNCLGRLSSFIFRILNLPLFLTELGYLLTGLATAFVMGKGRYVFALLAHFIKGFVFFMLGFIEMARYFGVCASRGWAWNEIYVPADLPRSNSLLSRFQFWPNFPTVEYWQCFAMFLYGSTNVFLEHLGNTDGIWSHKDLQHASIAFMLFGGGLCGMILESEVVKRNLESAFGVRCSTTEHLNDRRRGWSYNAMPAFIVFWTGALMSHHEQETELSTAIHIQWGTMFSMAAVCRLITLAILYTKTPTPRIEDAARPQRPFTELLVSFLLVCGGLIFMSSNRESVEALIYRGVDQMFTLNVSVGITVILMAIFIMMLCVKGWAARRYL</sequence>
<dbReference type="EMBL" id="BTGC01000003">
    <property type="protein sequence ID" value="GMM51138.1"/>
    <property type="molecule type" value="Genomic_DNA"/>
</dbReference>
<feature type="chain" id="PRO_5043797915" evidence="3">
    <location>
        <begin position="19"/>
        <end position="620"/>
    </location>
</feature>
<name>A0AAV5RI60_STABA</name>
<evidence type="ECO:0000259" key="5">
    <source>
        <dbReference type="Pfam" id="PF10355"/>
    </source>
</evidence>
<feature type="region of interest" description="Disordered" evidence="1">
    <location>
        <begin position="40"/>
        <end position="94"/>
    </location>
</feature>
<accession>A0AAV5RI60</accession>
<feature type="transmembrane region" description="Helical" evidence="2">
    <location>
        <begin position="188"/>
        <end position="211"/>
    </location>
</feature>
<feature type="transmembrane region" description="Helical" evidence="2">
    <location>
        <begin position="482"/>
        <end position="502"/>
    </location>
</feature>
<keyword evidence="2" id="KW-0472">Membrane</keyword>
<evidence type="ECO:0000313" key="7">
    <source>
        <dbReference type="Proteomes" id="UP001362899"/>
    </source>
</evidence>
<reference evidence="6 7" key="1">
    <citation type="journal article" date="2023" name="Elife">
        <title>Identification of key yeast species and microbe-microbe interactions impacting larval growth of Drosophila in the wild.</title>
        <authorList>
            <person name="Mure A."/>
            <person name="Sugiura Y."/>
            <person name="Maeda R."/>
            <person name="Honda K."/>
            <person name="Sakurai N."/>
            <person name="Takahashi Y."/>
            <person name="Watada M."/>
            <person name="Katoh T."/>
            <person name="Gotoh A."/>
            <person name="Gotoh Y."/>
            <person name="Taniguchi I."/>
            <person name="Nakamura K."/>
            <person name="Hayashi T."/>
            <person name="Katayama T."/>
            <person name="Uemura T."/>
            <person name="Hattori Y."/>
        </authorList>
    </citation>
    <scope>NUCLEOTIDE SEQUENCE [LARGE SCALE GENOMIC DNA]</scope>
    <source>
        <strain evidence="6 7">SB-73</strain>
    </source>
</reference>
<feature type="transmembrane region" description="Helical" evidence="2">
    <location>
        <begin position="556"/>
        <end position="573"/>
    </location>
</feature>
<dbReference type="AlphaFoldDB" id="A0AAV5RI60"/>
<keyword evidence="2" id="KW-1133">Transmembrane helix</keyword>